<protein>
    <submittedName>
        <fullName evidence="2">Protein abscisic acid-insensitive 5</fullName>
    </submittedName>
</protein>
<dbReference type="AlphaFoldDB" id="A0A438EKB1"/>
<reference evidence="2 3" key="1">
    <citation type="journal article" date="2018" name="PLoS Genet.">
        <title>Population sequencing reveals clonal diversity and ancestral inbreeding in the grapevine cultivar Chardonnay.</title>
        <authorList>
            <person name="Roach M.J."/>
            <person name="Johnson D.L."/>
            <person name="Bohlmann J."/>
            <person name="van Vuuren H.J."/>
            <person name="Jones S.J."/>
            <person name="Pretorius I.S."/>
            <person name="Schmidt S.A."/>
            <person name="Borneman A.R."/>
        </authorList>
    </citation>
    <scope>NUCLEOTIDE SEQUENCE [LARGE SCALE GENOMIC DNA]</scope>
    <source>
        <strain evidence="3">cv. Chardonnay</strain>
        <tissue evidence="2">Leaf</tissue>
    </source>
</reference>
<keyword evidence="1" id="KW-0175">Coiled coil</keyword>
<accession>A0A438EKB1</accession>
<name>A0A438EKB1_VITVI</name>
<evidence type="ECO:0000313" key="3">
    <source>
        <dbReference type="Proteomes" id="UP000288805"/>
    </source>
</evidence>
<comment type="caution">
    <text evidence="2">The sequence shown here is derived from an EMBL/GenBank/DDBJ whole genome shotgun (WGS) entry which is preliminary data.</text>
</comment>
<dbReference type="Proteomes" id="UP000288805">
    <property type="component" value="Unassembled WGS sequence"/>
</dbReference>
<dbReference type="EMBL" id="QGNW01001257">
    <property type="protein sequence ID" value="RVW48088.1"/>
    <property type="molecule type" value="Genomic_DNA"/>
</dbReference>
<dbReference type="OrthoDB" id="644067at2759"/>
<gene>
    <name evidence="2" type="primary">ABI5_3</name>
    <name evidence="2" type="ORF">CK203_073445</name>
</gene>
<feature type="coiled-coil region" evidence="1">
    <location>
        <begin position="42"/>
        <end position="101"/>
    </location>
</feature>
<proteinExistence type="predicted"/>
<evidence type="ECO:0000313" key="2">
    <source>
        <dbReference type="EMBL" id="RVW48088.1"/>
    </source>
</evidence>
<organism evidence="2 3">
    <name type="scientific">Vitis vinifera</name>
    <name type="common">Grape</name>
    <dbReference type="NCBI Taxonomy" id="29760"/>
    <lineage>
        <taxon>Eukaryota</taxon>
        <taxon>Viridiplantae</taxon>
        <taxon>Streptophyta</taxon>
        <taxon>Embryophyta</taxon>
        <taxon>Tracheophyta</taxon>
        <taxon>Spermatophyta</taxon>
        <taxon>Magnoliopsida</taxon>
        <taxon>eudicotyledons</taxon>
        <taxon>Gunneridae</taxon>
        <taxon>Pentapetalae</taxon>
        <taxon>rosids</taxon>
        <taxon>Vitales</taxon>
        <taxon>Vitaceae</taxon>
        <taxon>Viteae</taxon>
        <taxon>Vitis</taxon>
    </lineage>
</organism>
<sequence>MILSDNSLDHLLETGTEIGKSWMKGIAGDTEIALRFLPSAYTVELEAELNQLKEENTLLQQALAEADFERKRKQQYLEELKMKTQTKAEKAKEKLKKMRKTWSCPL</sequence>
<evidence type="ECO:0000256" key="1">
    <source>
        <dbReference type="SAM" id="Coils"/>
    </source>
</evidence>